<sequence length="303" mass="31234">MHRVAVLGLVLSLVVGPAAASSVAASGALLATDDASDLLRSVRIVDVVPDNRSALTGVRTIEAGSTLLVRGTTNRRPDRTAIDVDVVEGPDADRFGFAVVETWAYDGVWTARLSVPADATPGTYTLRARADGDTDYQSFEVVTEKRATLTVRPVSRTAVVVDATLPDGGYVELRDGGTVVGVSSYLSPGSHTGVSVPVDTGTSSFTAVAVVGTPDRRLGAYTVDGETVAVALRLPTPTVTATPTATPEPTATPSPSPTPPTRSPTRPSPTRSPTTGASGPGFGVVATTLSLAVGWGFARRRIR</sequence>
<reference evidence="4 7" key="2">
    <citation type="submission" date="2018-07" db="EMBL/GenBank/DDBJ databases">
        <title>Genome sequences of Haloplanus aerogenes JCM 16430T.</title>
        <authorList>
            <person name="Kim Y.B."/>
            <person name="Roh S.W."/>
        </authorList>
    </citation>
    <scope>NUCLEOTIDE SEQUENCE [LARGE SCALE GENOMIC DNA]</scope>
    <source>
        <strain evidence="4 7">JCM 16430</strain>
    </source>
</reference>
<name>A0A3M0DBX3_9EURY</name>
<feature type="transmembrane region" description="Helical" evidence="2">
    <location>
        <begin position="277"/>
        <end position="298"/>
    </location>
</feature>
<feature type="region of interest" description="Disordered" evidence="1">
    <location>
        <begin position="234"/>
        <end position="281"/>
    </location>
</feature>
<dbReference type="KEGG" id="haer:DU502_14230"/>
<organism evidence="5 6">
    <name type="scientific">Haloplanus aerogenes</name>
    <dbReference type="NCBI Taxonomy" id="660522"/>
    <lineage>
        <taxon>Archaea</taxon>
        <taxon>Methanobacteriati</taxon>
        <taxon>Methanobacteriota</taxon>
        <taxon>Stenosarchaea group</taxon>
        <taxon>Halobacteria</taxon>
        <taxon>Halobacteriales</taxon>
        <taxon>Haloferacaceae</taxon>
        <taxon>Haloplanus</taxon>
    </lineage>
</organism>
<evidence type="ECO:0000256" key="2">
    <source>
        <dbReference type="SAM" id="Phobius"/>
    </source>
</evidence>
<feature type="compositionally biased region" description="Low complexity" evidence="1">
    <location>
        <begin position="235"/>
        <end position="249"/>
    </location>
</feature>
<evidence type="ECO:0000313" key="4">
    <source>
        <dbReference type="EMBL" id="AZH26454.1"/>
    </source>
</evidence>
<accession>A0A3M0DBX3</accession>
<protein>
    <recommendedName>
        <fullName evidence="3">DUF7282 domain-containing protein</fullName>
    </recommendedName>
</protein>
<dbReference type="RefSeq" id="WP_124897088.1">
    <property type="nucleotide sequence ID" value="NZ_CP034145.1"/>
</dbReference>
<evidence type="ECO:0000313" key="5">
    <source>
        <dbReference type="EMBL" id="RMB18080.1"/>
    </source>
</evidence>
<dbReference type="Proteomes" id="UP000282007">
    <property type="component" value="Chromosome"/>
</dbReference>
<keyword evidence="2" id="KW-0472">Membrane</keyword>
<feature type="domain" description="DUF7282" evidence="3">
    <location>
        <begin position="156"/>
        <end position="222"/>
    </location>
</feature>
<dbReference type="AlphaFoldDB" id="A0A3M0DBX3"/>
<evidence type="ECO:0000259" key="3">
    <source>
        <dbReference type="Pfam" id="PF23951"/>
    </source>
</evidence>
<feature type="compositionally biased region" description="Low complexity" evidence="1">
    <location>
        <begin position="263"/>
        <end position="275"/>
    </location>
</feature>
<dbReference type="GeneID" id="38472466"/>
<keyword evidence="2" id="KW-1133">Transmembrane helix</keyword>
<gene>
    <name evidence="5" type="ORF">ATH50_1526</name>
    <name evidence="4" type="ORF">DU502_14230</name>
</gene>
<reference evidence="5" key="3">
    <citation type="submission" date="2018-10" db="EMBL/GenBank/DDBJ databases">
        <authorList>
            <person name="Whitman W."/>
            <person name="Huntemann M."/>
            <person name="Clum A."/>
            <person name="Pillay M."/>
            <person name="Palaniappan K."/>
            <person name="Varghese N."/>
            <person name="Mikhailova N."/>
            <person name="Stamatis D."/>
            <person name="Reddy T."/>
            <person name="Daum C."/>
            <person name="Shapiro N."/>
            <person name="Ivanova N."/>
            <person name="Kyrpides N."/>
            <person name="Woyke T."/>
        </authorList>
    </citation>
    <scope>NUCLEOTIDE SEQUENCE</scope>
    <source>
        <strain evidence="5">CGMCC 1.10124</strain>
    </source>
</reference>
<dbReference type="Proteomes" id="UP000277326">
    <property type="component" value="Unassembled WGS sequence"/>
</dbReference>
<dbReference type="Pfam" id="PF23951">
    <property type="entry name" value="DUF7282"/>
    <property type="match status" value="1"/>
</dbReference>
<proteinExistence type="predicted"/>
<dbReference type="EMBL" id="REFS01000003">
    <property type="protein sequence ID" value="RMB18080.1"/>
    <property type="molecule type" value="Genomic_DNA"/>
</dbReference>
<keyword evidence="7" id="KW-1185">Reference proteome</keyword>
<dbReference type="InterPro" id="IPR055706">
    <property type="entry name" value="Slg1/2_DUF7282"/>
</dbReference>
<evidence type="ECO:0000313" key="6">
    <source>
        <dbReference type="Proteomes" id="UP000277326"/>
    </source>
</evidence>
<dbReference type="OrthoDB" id="239724at2157"/>
<feature type="compositionally biased region" description="Pro residues" evidence="1">
    <location>
        <begin position="250"/>
        <end position="262"/>
    </location>
</feature>
<keyword evidence="2" id="KW-0812">Transmembrane</keyword>
<evidence type="ECO:0000256" key="1">
    <source>
        <dbReference type="SAM" id="MobiDB-lite"/>
    </source>
</evidence>
<evidence type="ECO:0000313" key="7">
    <source>
        <dbReference type="Proteomes" id="UP000282007"/>
    </source>
</evidence>
<dbReference type="EMBL" id="CP034145">
    <property type="protein sequence ID" value="AZH26454.1"/>
    <property type="molecule type" value="Genomic_DNA"/>
</dbReference>
<reference evidence="5 6" key="1">
    <citation type="journal article" date="2015" name="Stand. Genomic Sci.">
        <title>Genomic Encyclopedia of Bacterial and Archaeal Type Strains, Phase III: the genomes of soil and plant-associated and newly described type strains.</title>
        <authorList>
            <person name="Whitman W.B."/>
            <person name="Woyke T."/>
            <person name="Klenk H.P."/>
            <person name="Zhou Y."/>
            <person name="Lilburn T.G."/>
            <person name="Beck B.J."/>
            <person name="De Vos P."/>
            <person name="Vandamme P."/>
            <person name="Eisen J.A."/>
            <person name="Garrity G."/>
            <person name="Hugenholtz P."/>
            <person name="Kyrpides N.C."/>
        </authorList>
    </citation>
    <scope>NUCLEOTIDE SEQUENCE [LARGE SCALE GENOMIC DNA]</scope>
    <source>
        <strain evidence="5 6">CGMCC 1.10124</strain>
    </source>
</reference>